<protein>
    <recommendedName>
        <fullName evidence="2">3-deoxy-D-manno-octulosonate 8-phosphate phosphatase</fullName>
    </recommendedName>
</protein>
<gene>
    <name evidence="1" type="ORF">METZ01_LOCUS493970</name>
</gene>
<dbReference type="AlphaFoldDB" id="A0A383D9A9"/>
<proteinExistence type="predicted"/>
<feature type="non-terminal residue" evidence="1">
    <location>
        <position position="1"/>
    </location>
</feature>
<dbReference type="EMBL" id="UINC01215440">
    <property type="protein sequence ID" value="SVE41116.1"/>
    <property type="molecule type" value="Genomic_DNA"/>
</dbReference>
<evidence type="ECO:0000313" key="1">
    <source>
        <dbReference type="EMBL" id="SVE41116.1"/>
    </source>
</evidence>
<dbReference type="InterPro" id="IPR050793">
    <property type="entry name" value="CMP-NeuNAc_synthase"/>
</dbReference>
<dbReference type="PANTHER" id="PTHR21485">
    <property type="entry name" value="HAD SUPERFAMILY MEMBERS CMAS AND KDSC"/>
    <property type="match status" value="1"/>
</dbReference>
<organism evidence="1">
    <name type="scientific">marine metagenome</name>
    <dbReference type="NCBI Taxonomy" id="408172"/>
    <lineage>
        <taxon>unclassified sequences</taxon>
        <taxon>metagenomes</taxon>
        <taxon>ecological metagenomes</taxon>
    </lineage>
</organism>
<dbReference type="InterPro" id="IPR036412">
    <property type="entry name" value="HAD-like_sf"/>
</dbReference>
<sequence>KKLYDGVVKKEQILEKICREFKVKSSEIAFIGDDVNDIKMLEKIGFAAMPNNGIKQLRKICDYKCKASGGEGVLREIGDLILEKKFLGKYKSY</sequence>
<name>A0A383D9A9_9ZZZZ</name>
<dbReference type="GO" id="GO:0008781">
    <property type="term" value="F:N-acylneuraminate cytidylyltransferase activity"/>
    <property type="evidence" value="ECO:0007669"/>
    <property type="project" value="TreeGrafter"/>
</dbReference>
<reference evidence="1" key="1">
    <citation type="submission" date="2018-05" db="EMBL/GenBank/DDBJ databases">
        <authorList>
            <person name="Lanie J.A."/>
            <person name="Ng W.-L."/>
            <person name="Kazmierczak K.M."/>
            <person name="Andrzejewski T.M."/>
            <person name="Davidsen T.M."/>
            <person name="Wayne K.J."/>
            <person name="Tettelin H."/>
            <person name="Glass J.I."/>
            <person name="Rusch D."/>
            <person name="Podicherti R."/>
            <person name="Tsui H.-C.T."/>
            <person name="Winkler M.E."/>
        </authorList>
    </citation>
    <scope>NUCLEOTIDE SEQUENCE</scope>
</reference>
<dbReference type="Pfam" id="PF08282">
    <property type="entry name" value="Hydrolase_3"/>
    <property type="match status" value="1"/>
</dbReference>
<dbReference type="SUPFAM" id="SSF56784">
    <property type="entry name" value="HAD-like"/>
    <property type="match status" value="1"/>
</dbReference>
<dbReference type="PANTHER" id="PTHR21485:SF6">
    <property type="entry name" value="N-ACYLNEURAMINATE CYTIDYLYLTRANSFERASE-RELATED"/>
    <property type="match status" value="1"/>
</dbReference>
<accession>A0A383D9A9</accession>
<dbReference type="InterPro" id="IPR023214">
    <property type="entry name" value="HAD_sf"/>
</dbReference>
<dbReference type="Gene3D" id="3.40.50.1000">
    <property type="entry name" value="HAD superfamily/HAD-like"/>
    <property type="match status" value="1"/>
</dbReference>
<evidence type="ECO:0008006" key="2">
    <source>
        <dbReference type="Google" id="ProtNLM"/>
    </source>
</evidence>